<keyword evidence="2" id="KW-0472">Membrane</keyword>
<feature type="compositionally biased region" description="Basic and acidic residues" evidence="1">
    <location>
        <begin position="514"/>
        <end position="606"/>
    </location>
</feature>
<feature type="transmembrane region" description="Helical" evidence="2">
    <location>
        <begin position="366"/>
        <end position="384"/>
    </location>
</feature>
<dbReference type="PANTHER" id="PTHR46010:SF1">
    <property type="entry name" value="PROTEIN IWS1 HOMOLOG"/>
    <property type="match status" value="1"/>
</dbReference>
<feature type="transmembrane region" description="Helical" evidence="2">
    <location>
        <begin position="160"/>
        <end position="182"/>
    </location>
</feature>
<feature type="chain" id="PRO_5046857756" evidence="3">
    <location>
        <begin position="28"/>
        <end position="886"/>
    </location>
</feature>
<evidence type="ECO:0000313" key="5">
    <source>
        <dbReference type="Proteomes" id="UP000664632"/>
    </source>
</evidence>
<feature type="region of interest" description="Disordered" evidence="1">
    <location>
        <begin position="506"/>
        <end position="747"/>
    </location>
</feature>
<name>A0ABS3GZ41_9ENTE</name>
<feature type="transmembrane region" description="Helical" evidence="2">
    <location>
        <begin position="194"/>
        <end position="211"/>
    </location>
</feature>
<feature type="transmembrane region" description="Helical" evidence="2">
    <location>
        <begin position="389"/>
        <end position="409"/>
    </location>
</feature>
<feature type="compositionally biased region" description="Basic and acidic residues" evidence="1">
    <location>
        <begin position="56"/>
        <end position="73"/>
    </location>
</feature>
<feature type="transmembrane region" description="Helical" evidence="2">
    <location>
        <begin position="460"/>
        <end position="480"/>
    </location>
</feature>
<feature type="compositionally biased region" description="Basic and acidic residues" evidence="1">
    <location>
        <begin position="618"/>
        <end position="638"/>
    </location>
</feature>
<dbReference type="RefSeq" id="WP_207112588.1">
    <property type="nucleotide sequence ID" value="NZ_JAFLWD010000020.1"/>
</dbReference>
<proteinExistence type="predicted"/>
<dbReference type="InterPro" id="IPR051037">
    <property type="entry name" value="RNAPII_TF_IWS1"/>
</dbReference>
<evidence type="ECO:0000256" key="3">
    <source>
        <dbReference type="SAM" id="SignalP"/>
    </source>
</evidence>
<organism evidence="4 5">
    <name type="scientific">Candidatus Enterococcus ikei</name>
    <dbReference type="NCBI Taxonomy" id="2815326"/>
    <lineage>
        <taxon>Bacteria</taxon>
        <taxon>Bacillati</taxon>
        <taxon>Bacillota</taxon>
        <taxon>Bacilli</taxon>
        <taxon>Lactobacillales</taxon>
        <taxon>Enterococcaceae</taxon>
        <taxon>Enterococcus</taxon>
    </lineage>
</organism>
<protein>
    <submittedName>
        <fullName evidence="4">Uncharacterized protein</fullName>
    </submittedName>
</protein>
<sequence length="886" mass="98155">MKKLLKSIPLVVLFLLLIGVLATEAQADTDPAMPQTDIETPIDGDATNVGTPDQGKPVEKPNKTENEKEKAKEEYINQPLPETNEELYKQYKDHSFELMTSEIEGSLTSKIGQQIGVGLKSIFWGIALFFGRATMTLAEFTYAVDITSTLRDFVKTLTEALAVSMTSVSGSIIAGFAVLVLVYRYAMTGKVLGAIRVFGLAVIIFTCLALLKDYSNEALDFIENTGDDIEYALLKASPTLNAEGKIVVEDNTAQPAPPTTGKTNEELNAEASEAPLKKSATILAANNFKNNLFIPYLEMQYGTANVSKIKEKKLEIDGEEYDRIAGLLDNEGKQSFLEAATTYELDTLENKTVTPSKAMGVAGNSLLYSIVGFFQVIILFIGVILKNIFAFFCLFILPAFVIVLIISLFKSDGSVLIQYGKSAGTLVFMKAGVFFLLLMYSTIISFGFQSTAGKSGIGRFFMMLLFIFLPVFFYYFRYFFIAAVKGDLRGAMQEARNVKMRRDIAKSRKLAQAEAKERKQQKERDRQKEEAEKRKQEEASSSPKDAKEKRELSKDRNQDRDRQQNEDKKETGTDDQEQTKQAKTKESLSEDRQASSRQEAPDKENEQTASGENQQNPKEAKETAGVSGERKGASRENEAAENSATKNDPNAGKADQRNEQAKERQAKYRSKQQEKKDKSSATSEGKKGAESSEKSTDKKKQPAANEPAAKQNPKEAGKTPAAERGSIGRASGAKQSSDQTKSERAAARELMVKRVERSGGLEIQSGLGNYNQVPKSSAENIGAMAAYTRHIPKRANEQSKATVKYIQRGRNRVAKEIKQDPAIQAVGRGIQSVRQFGTDMKQGYADQTSAHERARADRWDKRGFSEENQSRKNPKPLPKSSFKRTK</sequence>
<dbReference type="Proteomes" id="UP000664632">
    <property type="component" value="Unassembled WGS sequence"/>
</dbReference>
<feature type="transmembrane region" description="Helical" evidence="2">
    <location>
        <begin position="429"/>
        <end position="448"/>
    </location>
</feature>
<comment type="caution">
    <text evidence="4">The sequence shown here is derived from an EMBL/GenBank/DDBJ whole genome shotgun (WGS) entry which is preliminary data.</text>
</comment>
<accession>A0ABS3GZ41</accession>
<evidence type="ECO:0000256" key="1">
    <source>
        <dbReference type="SAM" id="MobiDB-lite"/>
    </source>
</evidence>
<keyword evidence="3" id="KW-0732">Signal</keyword>
<dbReference type="EMBL" id="JAFLWD010000020">
    <property type="protein sequence ID" value="MBO0440537.1"/>
    <property type="molecule type" value="Genomic_DNA"/>
</dbReference>
<evidence type="ECO:0000256" key="2">
    <source>
        <dbReference type="SAM" id="Phobius"/>
    </source>
</evidence>
<gene>
    <name evidence="4" type="ORF">JZO69_09205</name>
</gene>
<feature type="compositionally biased region" description="Polar residues" evidence="1">
    <location>
        <begin position="607"/>
        <end position="617"/>
    </location>
</feature>
<feature type="region of interest" description="Disordered" evidence="1">
    <location>
        <begin position="30"/>
        <end position="73"/>
    </location>
</feature>
<keyword evidence="5" id="KW-1185">Reference proteome</keyword>
<feature type="compositionally biased region" description="Basic and acidic residues" evidence="1">
    <location>
        <begin position="654"/>
        <end position="700"/>
    </location>
</feature>
<feature type="compositionally biased region" description="Basic and acidic residues" evidence="1">
    <location>
        <begin position="849"/>
        <end position="870"/>
    </location>
</feature>
<feature type="signal peptide" evidence="3">
    <location>
        <begin position="1"/>
        <end position="27"/>
    </location>
</feature>
<evidence type="ECO:0000313" key="4">
    <source>
        <dbReference type="EMBL" id="MBO0440537.1"/>
    </source>
</evidence>
<keyword evidence="2" id="KW-0812">Transmembrane</keyword>
<feature type="region of interest" description="Disordered" evidence="1">
    <location>
        <begin position="837"/>
        <end position="886"/>
    </location>
</feature>
<keyword evidence="2" id="KW-1133">Transmembrane helix</keyword>
<reference evidence="4 5" key="1">
    <citation type="submission" date="2021-03" db="EMBL/GenBank/DDBJ databases">
        <title>Enterococcal diversity collection.</title>
        <authorList>
            <person name="Gilmore M.S."/>
            <person name="Schwartzman J."/>
            <person name="Van Tyne D."/>
            <person name="Martin M."/>
            <person name="Earl A.M."/>
            <person name="Manson A.L."/>
            <person name="Straub T."/>
            <person name="Salamzade R."/>
            <person name="Saavedra J."/>
            <person name="Lebreton F."/>
            <person name="Prichula J."/>
            <person name="Schaufler K."/>
            <person name="Gaca A."/>
            <person name="Sgardioli B."/>
            <person name="Wagenaar J."/>
            <person name="Strong T."/>
        </authorList>
    </citation>
    <scope>NUCLEOTIDE SEQUENCE [LARGE SCALE GENOMIC DNA]</scope>
    <source>
        <strain evidence="4 5">DIV0869a</strain>
    </source>
</reference>
<dbReference type="PANTHER" id="PTHR46010">
    <property type="entry name" value="PROTEIN IWS1 HOMOLOG"/>
    <property type="match status" value="1"/>
</dbReference>